<dbReference type="AlphaFoldDB" id="A0A9P4IAC6"/>
<dbReference type="InterPro" id="IPR036291">
    <property type="entry name" value="NAD(P)-bd_dom_sf"/>
</dbReference>
<evidence type="ECO:0000313" key="3">
    <source>
        <dbReference type="EMBL" id="KAF2097925.1"/>
    </source>
</evidence>
<keyword evidence="4" id="KW-1185">Reference proteome</keyword>
<dbReference type="InterPro" id="IPR004104">
    <property type="entry name" value="Gfo/Idh/MocA-like_OxRdtase_C"/>
</dbReference>
<dbReference type="SUPFAM" id="SSF55347">
    <property type="entry name" value="Glyceraldehyde-3-phosphate dehydrogenase-like, C-terminal domain"/>
    <property type="match status" value="1"/>
</dbReference>
<dbReference type="GO" id="GO:0000166">
    <property type="term" value="F:nucleotide binding"/>
    <property type="evidence" value="ECO:0007669"/>
    <property type="project" value="InterPro"/>
</dbReference>
<evidence type="ECO:0000259" key="2">
    <source>
        <dbReference type="Pfam" id="PF02894"/>
    </source>
</evidence>
<dbReference type="Pfam" id="PF02894">
    <property type="entry name" value="GFO_IDH_MocA_C"/>
    <property type="match status" value="1"/>
</dbReference>
<dbReference type="PANTHER" id="PTHR43377:SF1">
    <property type="entry name" value="BILIVERDIN REDUCTASE A"/>
    <property type="match status" value="1"/>
</dbReference>
<dbReference type="OrthoDB" id="446809at2759"/>
<feature type="domain" description="Gfo/Idh/MocA-like oxidoreductase N-terminal" evidence="1">
    <location>
        <begin position="8"/>
        <end position="126"/>
    </location>
</feature>
<accession>A0A9P4IAC6</accession>
<dbReference type="EMBL" id="ML978127">
    <property type="protein sequence ID" value="KAF2097925.1"/>
    <property type="molecule type" value="Genomic_DNA"/>
</dbReference>
<sequence length="365" mass="39872">MDSTNNAVKIAIVGTGMIGPRHAQAVLGNPEAKLTCIVDPLPAAQAVADGLGVPRLRSVQELLESEHKPDAAYVCTPNRTHVGISKELLSGGVNVLVEKPISPDIQSGQDLVSHASRQKLSLLVGHHRRFNSYIRSAKQLLDQSRLGQIIAISGLWGLHKPLSYFDEPTTWRRSSKYGGPILINLIHEVDMLHYLIGPIVRVHAEETIKQRGFDAEEGVALVLKFENGVVGTFVLSDAVSSPWSYEQGTGDNPLFPATRQGFLRILGSAGSLSLGDMETWTYGGAEQNWSNDIVKEKVNVKEEIAFELQVEHLIRVLRGQERPICSGEDGLRAVIVCEAVKKSMATKLPVDIATMYEDATEDSKL</sequence>
<dbReference type="InterPro" id="IPR051450">
    <property type="entry name" value="Gfo/Idh/MocA_Oxidoreductases"/>
</dbReference>
<comment type="caution">
    <text evidence="3">The sequence shown here is derived from an EMBL/GenBank/DDBJ whole genome shotgun (WGS) entry which is preliminary data.</text>
</comment>
<organism evidence="3 4">
    <name type="scientific">Rhizodiscina lignyota</name>
    <dbReference type="NCBI Taxonomy" id="1504668"/>
    <lineage>
        <taxon>Eukaryota</taxon>
        <taxon>Fungi</taxon>
        <taxon>Dikarya</taxon>
        <taxon>Ascomycota</taxon>
        <taxon>Pezizomycotina</taxon>
        <taxon>Dothideomycetes</taxon>
        <taxon>Pleosporomycetidae</taxon>
        <taxon>Aulographales</taxon>
        <taxon>Rhizodiscinaceae</taxon>
        <taxon>Rhizodiscina</taxon>
    </lineage>
</organism>
<dbReference type="PANTHER" id="PTHR43377">
    <property type="entry name" value="BILIVERDIN REDUCTASE A"/>
    <property type="match status" value="1"/>
</dbReference>
<evidence type="ECO:0000313" key="4">
    <source>
        <dbReference type="Proteomes" id="UP000799772"/>
    </source>
</evidence>
<protein>
    <submittedName>
        <fullName evidence="3">NAD(P)-binding protein</fullName>
    </submittedName>
</protein>
<gene>
    <name evidence="3" type="ORF">NA57DRAFT_66444</name>
</gene>
<reference evidence="3" key="1">
    <citation type="journal article" date="2020" name="Stud. Mycol.">
        <title>101 Dothideomycetes genomes: a test case for predicting lifestyles and emergence of pathogens.</title>
        <authorList>
            <person name="Haridas S."/>
            <person name="Albert R."/>
            <person name="Binder M."/>
            <person name="Bloem J."/>
            <person name="Labutti K."/>
            <person name="Salamov A."/>
            <person name="Andreopoulos B."/>
            <person name="Baker S."/>
            <person name="Barry K."/>
            <person name="Bills G."/>
            <person name="Bluhm B."/>
            <person name="Cannon C."/>
            <person name="Castanera R."/>
            <person name="Culley D."/>
            <person name="Daum C."/>
            <person name="Ezra D."/>
            <person name="Gonzalez J."/>
            <person name="Henrissat B."/>
            <person name="Kuo A."/>
            <person name="Liang C."/>
            <person name="Lipzen A."/>
            <person name="Lutzoni F."/>
            <person name="Magnuson J."/>
            <person name="Mondo S."/>
            <person name="Nolan M."/>
            <person name="Ohm R."/>
            <person name="Pangilinan J."/>
            <person name="Park H.-J."/>
            <person name="Ramirez L."/>
            <person name="Alfaro M."/>
            <person name="Sun H."/>
            <person name="Tritt A."/>
            <person name="Yoshinaga Y."/>
            <person name="Zwiers L.-H."/>
            <person name="Turgeon B."/>
            <person name="Goodwin S."/>
            <person name="Spatafora J."/>
            <person name="Crous P."/>
            <person name="Grigoriev I."/>
        </authorList>
    </citation>
    <scope>NUCLEOTIDE SEQUENCE</scope>
    <source>
        <strain evidence="3">CBS 133067</strain>
    </source>
</reference>
<name>A0A9P4IAC6_9PEZI</name>
<dbReference type="SUPFAM" id="SSF51735">
    <property type="entry name" value="NAD(P)-binding Rossmann-fold domains"/>
    <property type="match status" value="1"/>
</dbReference>
<feature type="domain" description="Gfo/Idh/MocA-like oxidoreductase C-terminal" evidence="2">
    <location>
        <begin position="138"/>
        <end position="351"/>
    </location>
</feature>
<dbReference type="Pfam" id="PF01408">
    <property type="entry name" value="GFO_IDH_MocA"/>
    <property type="match status" value="1"/>
</dbReference>
<dbReference type="InterPro" id="IPR000683">
    <property type="entry name" value="Gfo/Idh/MocA-like_OxRdtase_N"/>
</dbReference>
<dbReference type="Gene3D" id="3.40.50.720">
    <property type="entry name" value="NAD(P)-binding Rossmann-like Domain"/>
    <property type="match status" value="1"/>
</dbReference>
<proteinExistence type="predicted"/>
<dbReference type="Gene3D" id="3.30.360.10">
    <property type="entry name" value="Dihydrodipicolinate Reductase, domain 2"/>
    <property type="match status" value="1"/>
</dbReference>
<evidence type="ECO:0000259" key="1">
    <source>
        <dbReference type="Pfam" id="PF01408"/>
    </source>
</evidence>
<dbReference type="Proteomes" id="UP000799772">
    <property type="component" value="Unassembled WGS sequence"/>
</dbReference>